<feature type="transmembrane region" description="Helical" evidence="8">
    <location>
        <begin position="15"/>
        <end position="33"/>
    </location>
</feature>
<dbReference type="PANTHER" id="PTHR48090">
    <property type="entry name" value="UNDECAPRENYL-PHOSPHATE 4-DEOXY-4-FORMAMIDO-L-ARABINOSE TRANSFERASE-RELATED"/>
    <property type="match status" value="1"/>
</dbReference>
<protein>
    <submittedName>
        <fullName evidence="11">Undecaprenyl-phosphate 4-deoxy-4-formamido-L-arabinose transferase</fullName>
        <ecNumber evidence="11">2.4.2.53</ecNumber>
    </submittedName>
</protein>
<evidence type="ECO:0000256" key="4">
    <source>
        <dbReference type="ARBA" id="ARBA00022692"/>
    </source>
</evidence>
<gene>
    <name evidence="11" type="primary">arnC_3</name>
    <name evidence="11" type="ORF">DYBT9275_02978</name>
</gene>
<name>A0A916NLU1_9BACT</name>
<dbReference type="InterPro" id="IPR050256">
    <property type="entry name" value="Glycosyltransferase_2"/>
</dbReference>
<evidence type="ECO:0000256" key="7">
    <source>
        <dbReference type="ARBA" id="ARBA00023136"/>
    </source>
</evidence>
<keyword evidence="12" id="KW-1185">Reference proteome</keyword>
<dbReference type="Gene3D" id="3.90.25.10">
    <property type="entry name" value="UDP-galactose 4-epimerase, domain 1"/>
    <property type="match status" value="1"/>
</dbReference>
<dbReference type="EMBL" id="CAJRAF010000002">
    <property type="protein sequence ID" value="CAG5002844.1"/>
    <property type="molecule type" value="Genomic_DNA"/>
</dbReference>
<feature type="transmembrane region" description="Helical" evidence="8">
    <location>
        <begin position="565"/>
        <end position="586"/>
    </location>
</feature>
<feature type="domain" description="NAD-dependent epimerase/dehydratase" evidence="10">
    <location>
        <begin position="19"/>
        <end position="250"/>
    </location>
</feature>
<dbReference type="GO" id="GO:0005886">
    <property type="term" value="C:plasma membrane"/>
    <property type="evidence" value="ECO:0007669"/>
    <property type="project" value="TreeGrafter"/>
</dbReference>
<sequence>MLDQLPVYRDKIEKLKGPVFVFGASGFIGANLFNDIFKIRKDCYALTHDATKAWRLKLLNVPFENIIHCDILSNNSVSEVFEKYKPQTIFNLAAYGAYSKQSSVNLTYETNVLGTVNILQNCTREMVYIHAGSSSEYGFNCTAPKETDRVEPNSHYAVSKVSAAYLLEYYARLAGLKTLNLRLYSIYGYWEEPDRLISRLIEKARQKQLPSLVSPDISRDFVFIEDCVEAFVDAALKVDRATSGKSYNIATGRKTTIGDLVNTSRKTFGIPQEPQWGSMSNRNWDLAEWYGNPGSFQDDFGWVARTSLEEGLSKTEQWQQAIRYEETVIPAFENPKLNPVITAIIACYKDAQAIPYMYDRLVKTFNQLKVRYEIIFVNDNSPDNQEEVINNICDKDPNVVGISHSRNFGSQSAFLSGMEIATGDCVVLMDGDLQDPPEIIPDFYEKWMEGNDVVYGVRVQREMKPHIHFFYKTFYKVFQSLSYIPIPRDAGDFSMIDRKVVKELVDLPETEQFLRGLRAWVGFKQTGVPYVRPERMFGVSTNNWTKNIWWAKKAIFSFSFAPLELMSYAGFALTGLSILGIIWQILAKFIFFPDTPQGISTVIVLIVFFGGLTILGISFLGEYITKIFEETKKRPKYIRTRIRRGSKSYKTADEIRTLVKQLRK</sequence>
<dbReference type="Gene3D" id="3.40.50.720">
    <property type="entry name" value="NAD(P)-binding Rossmann-like Domain"/>
    <property type="match status" value="1"/>
</dbReference>
<dbReference type="SUPFAM" id="SSF51735">
    <property type="entry name" value="NAD(P)-binding Rossmann-fold domains"/>
    <property type="match status" value="1"/>
</dbReference>
<dbReference type="InterPro" id="IPR001509">
    <property type="entry name" value="Epimerase_deHydtase"/>
</dbReference>
<dbReference type="InterPro" id="IPR001173">
    <property type="entry name" value="Glyco_trans_2-like"/>
</dbReference>
<evidence type="ECO:0000259" key="9">
    <source>
        <dbReference type="Pfam" id="PF00535"/>
    </source>
</evidence>
<keyword evidence="1" id="KW-1003">Cell membrane</keyword>
<keyword evidence="3 11" id="KW-0808">Transferase</keyword>
<dbReference type="Pfam" id="PF01370">
    <property type="entry name" value="Epimerase"/>
    <property type="match status" value="1"/>
</dbReference>
<dbReference type="PANTHER" id="PTHR48090:SF3">
    <property type="entry name" value="UNDECAPRENYL-PHOSPHATE 4-DEOXY-4-FORMAMIDO-L-ARABINOSE TRANSFERASE"/>
    <property type="match status" value="1"/>
</dbReference>
<dbReference type="EC" id="2.4.2.53" evidence="11"/>
<keyword evidence="6 8" id="KW-1133">Transmembrane helix</keyword>
<dbReference type="InterPro" id="IPR036291">
    <property type="entry name" value="NAD(P)-bd_dom_sf"/>
</dbReference>
<keyword evidence="4 8" id="KW-0812">Transmembrane</keyword>
<keyword evidence="7 8" id="KW-0472">Membrane</keyword>
<evidence type="ECO:0000256" key="1">
    <source>
        <dbReference type="ARBA" id="ARBA00022475"/>
    </source>
</evidence>
<dbReference type="Gene3D" id="3.90.550.10">
    <property type="entry name" value="Spore Coat Polysaccharide Biosynthesis Protein SpsA, Chain A"/>
    <property type="match status" value="1"/>
</dbReference>
<feature type="domain" description="Glycosyltransferase 2-like" evidence="9">
    <location>
        <begin position="343"/>
        <end position="504"/>
    </location>
</feature>
<evidence type="ECO:0000256" key="6">
    <source>
        <dbReference type="ARBA" id="ARBA00022989"/>
    </source>
</evidence>
<keyword evidence="5" id="KW-0448">Lipopolysaccharide biosynthesis</keyword>
<feature type="transmembrane region" description="Helical" evidence="8">
    <location>
        <begin position="598"/>
        <end position="624"/>
    </location>
</feature>
<accession>A0A916NLU1</accession>
<evidence type="ECO:0000256" key="2">
    <source>
        <dbReference type="ARBA" id="ARBA00022676"/>
    </source>
</evidence>
<reference evidence="11" key="1">
    <citation type="submission" date="2021-04" db="EMBL/GenBank/DDBJ databases">
        <authorList>
            <person name="Rodrigo-Torres L."/>
            <person name="Arahal R. D."/>
            <person name="Lucena T."/>
        </authorList>
    </citation>
    <scope>NUCLEOTIDE SEQUENCE</scope>
    <source>
        <strain evidence="11">CECT 9275</strain>
    </source>
</reference>
<comment type="caution">
    <text evidence="11">The sequence shown here is derived from an EMBL/GenBank/DDBJ whole genome shotgun (WGS) entry which is preliminary data.</text>
</comment>
<organism evidence="11 12">
    <name type="scientific">Dyadobacter helix</name>
    <dbReference type="NCBI Taxonomy" id="2822344"/>
    <lineage>
        <taxon>Bacteria</taxon>
        <taxon>Pseudomonadati</taxon>
        <taxon>Bacteroidota</taxon>
        <taxon>Cytophagia</taxon>
        <taxon>Cytophagales</taxon>
        <taxon>Spirosomataceae</taxon>
        <taxon>Dyadobacter</taxon>
    </lineage>
</organism>
<dbReference type="SUPFAM" id="SSF53448">
    <property type="entry name" value="Nucleotide-diphospho-sugar transferases"/>
    <property type="match status" value="1"/>
</dbReference>
<dbReference type="GO" id="GO:0009103">
    <property type="term" value="P:lipopolysaccharide biosynthetic process"/>
    <property type="evidence" value="ECO:0007669"/>
    <property type="project" value="UniProtKB-KW"/>
</dbReference>
<dbReference type="Proteomes" id="UP000680038">
    <property type="component" value="Unassembled WGS sequence"/>
</dbReference>
<dbReference type="InterPro" id="IPR029044">
    <property type="entry name" value="Nucleotide-diphossugar_trans"/>
</dbReference>
<evidence type="ECO:0000259" key="10">
    <source>
        <dbReference type="Pfam" id="PF01370"/>
    </source>
</evidence>
<dbReference type="RefSeq" id="WP_215239532.1">
    <property type="nucleotide sequence ID" value="NZ_CAJRAF010000002.1"/>
</dbReference>
<dbReference type="CDD" id="cd04187">
    <property type="entry name" value="DPM1_like_bac"/>
    <property type="match status" value="1"/>
</dbReference>
<evidence type="ECO:0000313" key="11">
    <source>
        <dbReference type="EMBL" id="CAG5002844.1"/>
    </source>
</evidence>
<evidence type="ECO:0000256" key="3">
    <source>
        <dbReference type="ARBA" id="ARBA00022679"/>
    </source>
</evidence>
<dbReference type="Pfam" id="PF00535">
    <property type="entry name" value="Glycos_transf_2"/>
    <property type="match status" value="1"/>
</dbReference>
<dbReference type="GO" id="GO:0099621">
    <property type="term" value="F:undecaprenyl-phosphate 4-deoxy-4-formamido-L-arabinose transferase activity"/>
    <property type="evidence" value="ECO:0007669"/>
    <property type="project" value="UniProtKB-EC"/>
</dbReference>
<dbReference type="AlphaFoldDB" id="A0A916NLU1"/>
<keyword evidence="2 11" id="KW-0328">Glycosyltransferase</keyword>
<proteinExistence type="predicted"/>
<evidence type="ECO:0000256" key="8">
    <source>
        <dbReference type="SAM" id="Phobius"/>
    </source>
</evidence>
<evidence type="ECO:0000313" key="12">
    <source>
        <dbReference type="Proteomes" id="UP000680038"/>
    </source>
</evidence>
<evidence type="ECO:0000256" key="5">
    <source>
        <dbReference type="ARBA" id="ARBA00022985"/>
    </source>
</evidence>